<keyword evidence="6 11" id="KW-0472">Membrane</keyword>
<comment type="subcellular location">
    <subcellularLocation>
        <location evidence="1">Cell membrane</location>
        <topology evidence="1">Single-pass type I membrane protein</topology>
    </subcellularLocation>
</comment>
<evidence type="ECO:0000256" key="11">
    <source>
        <dbReference type="SAM" id="Phobius"/>
    </source>
</evidence>
<keyword evidence="8" id="KW-0675">Receptor</keyword>
<evidence type="ECO:0000256" key="8">
    <source>
        <dbReference type="ARBA" id="ARBA00023170"/>
    </source>
</evidence>
<keyword evidence="4" id="KW-0732">Signal</keyword>
<dbReference type="Proteomes" id="UP001059041">
    <property type="component" value="Linkage Group LG8"/>
</dbReference>
<dbReference type="GO" id="GO:0042102">
    <property type="term" value="P:positive regulation of T cell proliferation"/>
    <property type="evidence" value="ECO:0007669"/>
    <property type="project" value="TreeGrafter"/>
</dbReference>
<keyword evidence="5 11" id="KW-1133">Transmembrane helix</keyword>
<dbReference type="SUPFAM" id="SSF48726">
    <property type="entry name" value="Immunoglobulin"/>
    <property type="match status" value="1"/>
</dbReference>
<dbReference type="PROSITE" id="PS50835">
    <property type="entry name" value="IG_LIKE"/>
    <property type="match status" value="1"/>
</dbReference>
<evidence type="ECO:0000313" key="13">
    <source>
        <dbReference type="EMBL" id="KAI7806931.1"/>
    </source>
</evidence>
<evidence type="ECO:0000256" key="6">
    <source>
        <dbReference type="ARBA" id="ARBA00023136"/>
    </source>
</evidence>
<evidence type="ECO:0000256" key="9">
    <source>
        <dbReference type="ARBA" id="ARBA00023180"/>
    </source>
</evidence>
<keyword evidence="10" id="KW-0393">Immunoglobulin domain</keyword>
<evidence type="ECO:0000259" key="12">
    <source>
        <dbReference type="PROSITE" id="PS50835"/>
    </source>
</evidence>
<proteinExistence type="predicted"/>
<dbReference type="Pfam" id="PF07686">
    <property type="entry name" value="V-set"/>
    <property type="match status" value="1"/>
</dbReference>
<feature type="transmembrane region" description="Helical" evidence="11">
    <location>
        <begin position="188"/>
        <end position="206"/>
    </location>
</feature>
<gene>
    <name evidence="13" type="ORF">IRJ41_014319</name>
</gene>
<dbReference type="InterPro" id="IPR036179">
    <property type="entry name" value="Ig-like_dom_sf"/>
</dbReference>
<dbReference type="PANTHER" id="PTHR25466:SF14">
    <property type="entry name" value="BUTYROPHILIN SUBFAMILY 2 MEMBER A2-LIKE-RELATED"/>
    <property type="match status" value="1"/>
</dbReference>
<reference evidence="13" key="1">
    <citation type="submission" date="2021-02" db="EMBL/GenBank/DDBJ databases">
        <title>Comparative genomics reveals that relaxation of natural selection precedes convergent phenotypic evolution of cavefish.</title>
        <authorList>
            <person name="Peng Z."/>
        </authorList>
    </citation>
    <scope>NUCLEOTIDE SEQUENCE</scope>
    <source>
        <tissue evidence="13">Muscle</tissue>
    </source>
</reference>
<protein>
    <recommendedName>
        <fullName evidence="12">Ig-like domain-containing protein</fullName>
    </recommendedName>
</protein>
<dbReference type="OrthoDB" id="9983389at2759"/>
<dbReference type="InterPro" id="IPR051713">
    <property type="entry name" value="T-cell_Activation_Regulation"/>
</dbReference>
<keyword evidence="2" id="KW-1003">Cell membrane</keyword>
<keyword evidence="7" id="KW-1015">Disulfide bond</keyword>
<evidence type="ECO:0000313" key="14">
    <source>
        <dbReference type="Proteomes" id="UP001059041"/>
    </source>
</evidence>
<dbReference type="GO" id="GO:0071222">
    <property type="term" value="P:cellular response to lipopolysaccharide"/>
    <property type="evidence" value="ECO:0007669"/>
    <property type="project" value="TreeGrafter"/>
</dbReference>
<evidence type="ECO:0000256" key="4">
    <source>
        <dbReference type="ARBA" id="ARBA00022729"/>
    </source>
</evidence>
<evidence type="ECO:0000256" key="3">
    <source>
        <dbReference type="ARBA" id="ARBA00022692"/>
    </source>
</evidence>
<evidence type="ECO:0000256" key="2">
    <source>
        <dbReference type="ARBA" id="ARBA00022475"/>
    </source>
</evidence>
<dbReference type="InterPro" id="IPR013106">
    <property type="entry name" value="Ig_V-set"/>
</dbReference>
<keyword evidence="3 11" id="KW-0812">Transmembrane</keyword>
<dbReference type="GO" id="GO:0007166">
    <property type="term" value="P:cell surface receptor signaling pathway"/>
    <property type="evidence" value="ECO:0007669"/>
    <property type="project" value="TreeGrafter"/>
</dbReference>
<accession>A0A9W7WRE0</accession>
<dbReference type="GO" id="GO:0042130">
    <property type="term" value="P:negative regulation of T cell proliferation"/>
    <property type="evidence" value="ECO:0007669"/>
    <property type="project" value="TreeGrafter"/>
</dbReference>
<organism evidence="13 14">
    <name type="scientific">Triplophysa rosa</name>
    <name type="common">Cave loach</name>
    <dbReference type="NCBI Taxonomy" id="992332"/>
    <lineage>
        <taxon>Eukaryota</taxon>
        <taxon>Metazoa</taxon>
        <taxon>Chordata</taxon>
        <taxon>Craniata</taxon>
        <taxon>Vertebrata</taxon>
        <taxon>Euteleostomi</taxon>
        <taxon>Actinopterygii</taxon>
        <taxon>Neopterygii</taxon>
        <taxon>Teleostei</taxon>
        <taxon>Ostariophysi</taxon>
        <taxon>Cypriniformes</taxon>
        <taxon>Nemacheilidae</taxon>
        <taxon>Triplophysa</taxon>
    </lineage>
</organism>
<comment type="caution">
    <text evidence="13">The sequence shown here is derived from an EMBL/GenBank/DDBJ whole genome shotgun (WGS) entry which is preliminary data.</text>
</comment>
<dbReference type="InterPro" id="IPR007110">
    <property type="entry name" value="Ig-like_dom"/>
</dbReference>
<sequence length="210" mass="23862">MDFESLIVNWRHGDTVVHSFYRRSDQLEKQSEVYNGRTSLFHDQLPAGNASLMLKDIQPEHNGEYKCYVTCNSGLYAKKVHLLVAAPYDEPEIAVEYLCEKIVISLSSHSFPQPVVTWFVSVGYENTTLTPDSRGRYRLQSNMTLNLNSTETVRVEMSLDAVSQKFSWAVTLHPHPACCEEKSPRCRIGFGVALVVLIPAVLMLLLQRKR</sequence>
<evidence type="ECO:0000256" key="7">
    <source>
        <dbReference type="ARBA" id="ARBA00023157"/>
    </source>
</evidence>
<name>A0A9W7WRE0_TRIRA</name>
<dbReference type="GO" id="GO:0031295">
    <property type="term" value="P:T cell costimulation"/>
    <property type="evidence" value="ECO:0007669"/>
    <property type="project" value="TreeGrafter"/>
</dbReference>
<feature type="domain" description="Ig-like" evidence="12">
    <location>
        <begin position="1"/>
        <end position="70"/>
    </location>
</feature>
<dbReference type="AlphaFoldDB" id="A0A9W7WRE0"/>
<dbReference type="InterPro" id="IPR013783">
    <property type="entry name" value="Ig-like_fold"/>
</dbReference>
<evidence type="ECO:0000256" key="5">
    <source>
        <dbReference type="ARBA" id="ARBA00022989"/>
    </source>
</evidence>
<dbReference type="PANTHER" id="PTHR25466">
    <property type="entry name" value="T-LYMPHOCYTE ACTIVATION ANTIGEN"/>
    <property type="match status" value="1"/>
</dbReference>
<evidence type="ECO:0000256" key="1">
    <source>
        <dbReference type="ARBA" id="ARBA00004251"/>
    </source>
</evidence>
<dbReference type="Gene3D" id="2.60.40.10">
    <property type="entry name" value="Immunoglobulins"/>
    <property type="match status" value="1"/>
</dbReference>
<evidence type="ECO:0000256" key="10">
    <source>
        <dbReference type="ARBA" id="ARBA00023319"/>
    </source>
</evidence>
<keyword evidence="9" id="KW-0325">Glycoprotein</keyword>
<keyword evidence="14" id="KW-1185">Reference proteome</keyword>
<dbReference type="EMBL" id="JAFHDT010000008">
    <property type="protein sequence ID" value="KAI7806931.1"/>
    <property type="molecule type" value="Genomic_DNA"/>
</dbReference>
<dbReference type="GO" id="GO:0006955">
    <property type="term" value="P:immune response"/>
    <property type="evidence" value="ECO:0007669"/>
    <property type="project" value="TreeGrafter"/>
</dbReference>
<dbReference type="GO" id="GO:0009897">
    <property type="term" value="C:external side of plasma membrane"/>
    <property type="evidence" value="ECO:0007669"/>
    <property type="project" value="TreeGrafter"/>
</dbReference>